<keyword evidence="8" id="KW-0479">Metal-binding</keyword>
<evidence type="ECO:0000313" key="16">
    <source>
        <dbReference type="EnsemblPlants" id="AUR62042618-RA:cds"/>
    </source>
</evidence>
<evidence type="ECO:0000256" key="10">
    <source>
        <dbReference type="ARBA" id="ARBA00022840"/>
    </source>
</evidence>
<feature type="domain" description="Poly(A) polymerase nucleotidyltransferase" evidence="15">
    <location>
        <begin position="45"/>
        <end position="79"/>
    </location>
</feature>
<comment type="subcellular location">
    <subcellularLocation>
        <location evidence="3">Nucleus</location>
    </subcellularLocation>
</comment>
<keyword evidence="12" id="KW-0539">Nucleus</keyword>
<protein>
    <recommendedName>
        <fullName evidence="5">polynucleotide adenylyltransferase</fullName>
        <ecNumber evidence="5">2.7.7.19</ecNumber>
    </recommendedName>
</protein>
<evidence type="ECO:0000256" key="12">
    <source>
        <dbReference type="ARBA" id="ARBA00023242"/>
    </source>
</evidence>
<dbReference type="InterPro" id="IPR007012">
    <property type="entry name" value="PolA_pol_cen_dom"/>
</dbReference>
<evidence type="ECO:0000259" key="14">
    <source>
        <dbReference type="Pfam" id="PF04928"/>
    </source>
</evidence>
<feature type="domain" description="Poly(A) polymerase central" evidence="14">
    <location>
        <begin position="115"/>
        <end position="180"/>
    </location>
</feature>
<evidence type="ECO:0000259" key="15">
    <source>
        <dbReference type="Pfam" id="PF20750"/>
    </source>
</evidence>
<evidence type="ECO:0000256" key="13">
    <source>
        <dbReference type="SAM" id="MobiDB-lite"/>
    </source>
</evidence>
<keyword evidence="6" id="KW-0507">mRNA processing</keyword>
<dbReference type="InterPro" id="IPR043519">
    <property type="entry name" value="NT_sf"/>
</dbReference>
<evidence type="ECO:0000256" key="8">
    <source>
        <dbReference type="ARBA" id="ARBA00022723"/>
    </source>
</evidence>
<evidence type="ECO:0000256" key="9">
    <source>
        <dbReference type="ARBA" id="ARBA00022741"/>
    </source>
</evidence>
<comment type="cofactor">
    <cofactor evidence="2">
        <name>Mg(2+)</name>
        <dbReference type="ChEBI" id="CHEBI:18420"/>
    </cofactor>
</comment>
<dbReference type="Gene3D" id="3.30.460.10">
    <property type="entry name" value="Beta Polymerase, domain 2"/>
    <property type="match status" value="1"/>
</dbReference>
<keyword evidence="17" id="KW-1185">Reference proteome</keyword>
<evidence type="ECO:0000313" key="17">
    <source>
        <dbReference type="Proteomes" id="UP000596660"/>
    </source>
</evidence>
<dbReference type="GO" id="GO:0006397">
    <property type="term" value="P:mRNA processing"/>
    <property type="evidence" value="ECO:0007669"/>
    <property type="project" value="UniProtKB-KW"/>
</dbReference>
<dbReference type="GO" id="GO:0005524">
    <property type="term" value="F:ATP binding"/>
    <property type="evidence" value="ECO:0007669"/>
    <property type="project" value="UniProtKB-KW"/>
</dbReference>
<dbReference type="InterPro" id="IPR011068">
    <property type="entry name" value="NuclTrfase_I-like_C"/>
</dbReference>
<keyword evidence="10" id="KW-0067">ATP-binding</keyword>
<dbReference type="SUPFAM" id="SSF81631">
    <property type="entry name" value="PAP/OAS1 substrate-binding domain"/>
    <property type="match status" value="1"/>
</dbReference>
<evidence type="ECO:0000256" key="4">
    <source>
        <dbReference type="ARBA" id="ARBA00010912"/>
    </source>
</evidence>
<dbReference type="Pfam" id="PF20750">
    <property type="entry name" value="PAP_NTPase"/>
    <property type="match status" value="1"/>
</dbReference>
<evidence type="ECO:0000256" key="6">
    <source>
        <dbReference type="ARBA" id="ARBA00022664"/>
    </source>
</evidence>
<evidence type="ECO:0000256" key="11">
    <source>
        <dbReference type="ARBA" id="ARBA00022842"/>
    </source>
</evidence>
<accession>A0A803N9I4</accession>
<comment type="cofactor">
    <cofactor evidence="1">
        <name>Mn(2+)</name>
        <dbReference type="ChEBI" id="CHEBI:29035"/>
    </cofactor>
</comment>
<dbReference type="Gramene" id="AUR62042618-RA">
    <property type="protein sequence ID" value="AUR62042618-RA:cds"/>
    <property type="gene ID" value="AUR62042618"/>
</dbReference>
<dbReference type="EC" id="2.7.7.19" evidence="5"/>
<dbReference type="PANTHER" id="PTHR10682">
    <property type="entry name" value="POLY A POLYMERASE"/>
    <property type="match status" value="1"/>
</dbReference>
<dbReference type="Gene3D" id="1.10.1410.10">
    <property type="match status" value="2"/>
</dbReference>
<reference evidence="16" key="2">
    <citation type="submission" date="2021-03" db="UniProtKB">
        <authorList>
            <consortium name="EnsemblPlants"/>
        </authorList>
    </citation>
    <scope>IDENTIFICATION</scope>
</reference>
<dbReference type="Proteomes" id="UP000596660">
    <property type="component" value="Unplaced"/>
</dbReference>
<dbReference type="SUPFAM" id="SSF55003">
    <property type="entry name" value="PAP/Archaeal CCA-adding enzyme, C-terminal domain"/>
    <property type="match status" value="1"/>
</dbReference>
<feature type="region of interest" description="Disordered" evidence="13">
    <location>
        <begin position="244"/>
        <end position="318"/>
    </location>
</feature>
<evidence type="ECO:0000256" key="5">
    <source>
        <dbReference type="ARBA" id="ARBA00012388"/>
    </source>
</evidence>
<sequence length="433" mass="49322">MLSSKPELHHQRQKKNHSFLVNFWVLLAKLQGIGGFFARHFHKFQDLDISDVTVLNNVDEATLRSLNGCRVADQILKLVPNIKHFCTALRCLKFWAKKRGVYSNVSFYAVPRSLPQWRWPNPVMLCDIEEEELGFPVWDPRKNHRDRTHHMPIITPTYLSMNSSYNVSPSTLRIMMEQLEILSLTRHAGALWVESRFRQLTRMIERDTLGKLQCHPCPHDLFDPSRQRAHCAFFMGLQRKQGEGYKRSRLSRSLGDQRVQSSSSPKDEVYGGRSHKRKCSSEDVFGQPGKQRSLSPCGASVSPDSVHHNSRSPLPQCDVTHVVDRGSPPRMVSGYVSTNKNAVLDHDAKYFGLATSASTVSVAEKSDIPSTFTCSAVSILTSKMRYVLMNLLHMHFTFVFIYEGFNSKVSVSLVELFEVPDRFVELIELVACP</sequence>
<dbReference type="GO" id="GO:0005634">
    <property type="term" value="C:nucleus"/>
    <property type="evidence" value="ECO:0007669"/>
    <property type="project" value="UniProtKB-SubCell"/>
</dbReference>
<evidence type="ECO:0000256" key="2">
    <source>
        <dbReference type="ARBA" id="ARBA00001946"/>
    </source>
</evidence>
<dbReference type="InterPro" id="IPR048840">
    <property type="entry name" value="PolA_pol_NTPase"/>
</dbReference>
<dbReference type="GO" id="GO:0031123">
    <property type="term" value="P:RNA 3'-end processing"/>
    <property type="evidence" value="ECO:0007669"/>
    <property type="project" value="InterPro"/>
</dbReference>
<dbReference type="AlphaFoldDB" id="A0A803N9I4"/>
<reference evidence="16" key="1">
    <citation type="journal article" date="2017" name="Nature">
        <title>The genome of Chenopodium quinoa.</title>
        <authorList>
            <person name="Jarvis D.E."/>
            <person name="Ho Y.S."/>
            <person name="Lightfoot D.J."/>
            <person name="Schmoeckel S.M."/>
            <person name="Li B."/>
            <person name="Borm T.J.A."/>
            <person name="Ohyanagi H."/>
            <person name="Mineta K."/>
            <person name="Michell C.T."/>
            <person name="Saber N."/>
            <person name="Kharbatia N.M."/>
            <person name="Rupper R.R."/>
            <person name="Sharp A.R."/>
            <person name="Dally N."/>
            <person name="Boughton B.A."/>
            <person name="Woo Y.H."/>
            <person name="Gao G."/>
            <person name="Schijlen E.G.W.M."/>
            <person name="Guo X."/>
            <person name="Momin A.A."/>
            <person name="Negrao S."/>
            <person name="Al-Babili S."/>
            <person name="Gehring C."/>
            <person name="Roessner U."/>
            <person name="Jung C."/>
            <person name="Murphy K."/>
            <person name="Arold S.T."/>
            <person name="Gojobori T."/>
            <person name="van der Linden C.G."/>
            <person name="van Loo E.N."/>
            <person name="Jellen E.N."/>
            <person name="Maughan P.J."/>
            <person name="Tester M."/>
        </authorList>
    </citation>
    <scope>NUCLEOTIDE SEQUENCE [LARGE SCALE GENOMIC DNA]</scope>
    <source>
        <strain evidence="16">cv. PI 614886</strain>
    </source>
</reference>
<comment type="similarity">
    <text evidence="4">Belongs to the poly(A) polymerase family.</text>
</comment>
<keyword evidence="7" id="KW-0808">Transferase</keyword>
<dbReference type="Gene3D" id="3.30.70.590">
    <property type="entry name" value="Poly(A) polymerase predicted RNA binding domain"/>
    <property type="match status" value="1"/>
</dbReference>
<dbReference type="GO" id="GO:0046872">
    <property type="term" value="F:metal ion binding"/>
    <property type="evidence" value="ECO:0007669"/>
    <property type="project" value="UniProtKB-KW"/>
</dbReference>
<keyword evidence="9" id="KW-0547">Nucleotide-binding</keyword>
<evidence type="ECO:0000256" key="3">
    <source>
        <dbReference type="ARBA" id="ARBA00004123"/>
    </source>
</evidence>
<proteinExistence type="inferred from homology"/>
<keyword evidence="11" id="KW-0460">Magnesium</keyword>
<organism evidence="16 17">
    <name type="scientific">Chenopodium quinoa</name>
    <name type="common">Quinoa</name>
    <dbReference type="NCBI Taxonomy" id="63459"/>
    <lineage>
        <taxon>Eukaryota</taxon>
        <taxon>Viridiplantae</taxon>
        <taxon>Streptophyta</taxon>
        <taxon>Embryophyta</taxon>
        <taxon>Tracheophyta</taxon>
        <taxon>Spermatophyta</taxon>
        <taxon>Magnoliopsida</taxon>
        <taxon>eudicotyledons</taxon>
        <taxon>Gunneridae</taxon>
        <taxon>Pentapetalae</taxon>
        <taxon>Caryophyllales</taxon>
        <taxon>Chenopodiaceae</taxon>
        <taxon>Chenopodioideae</taxon>
        <taxon>Atripliceae</taxon>
        <taxon>Chenopodium</taxon>
    </lineage>
</organism>
<dbReference type="GO" id="GO:1990817">
    <property type="term" value="F:poly(A) RNA polymerase activity"/>
    <property type="evidence" value="ECO:0007669"/>
    <property type="project" value="UniProtKB-EC"/>
</dbReference>
<dbReference type="EnsemblPlants" id="AUR62042618-RA">
    <property type="protein sequence ID" value="AUR62042618-RA:cds"/>
    <property type="gene ID" value="AUR62042618"/>
</dbReference>
<evidence type="ECO:0000256" key="7">
    <source>
        <dbReference type="ARBA" id="ARBA00022679"/>
    </source>
</evidence>
<dbReference type="PANTHER" id="PTHR10682:SF22">
    <property type="entry name" value="POLYNUCLEOTIDE ADENYLYLTRANSFERASE"/>
    <property type="match status" value="1"/>
</dbReference>
<evidence type="ECO:0000256" key="1">
    <source>
        <dbReference type="ARBA" id="ARBA00001936"/>
    </source>
</evidence>
<dbReference type="Pfam" id="PF04928">
    <property type="entry name" value="PAP_central"/>
    <property type="match status" value="1"/>
</dbReference>
<name>A0A803N9I4_CHEQI</name>
<dbReference type="GO" id="GO:0003723">
    <property type="term" value="F:RNA binding"/>
    <property type="evidence" value="ECO:0007669"/>
    <property type="project" value="InterPro"/>
</dbReference>